<gene>
    <name evidence="2" type="ORF">HYH03_010475</name>
</gene>
<protein>
    <recommendedName>
        <fullName evidence="1">HP domain-containing protein</fullName>
    </recommendedName>
</protein>
<feature type="domain" description="HP" evidence="1">
    <location>
        <begin position="105"/>
        <end position="169"/>
    </location>
</feature>
<sequence>MILRNISVYNCLELLALARDREHGAACFAAIADAALRYVVNSFETLAGLRSEAELREALGAEVYESLVAAAAERRALAEEIRAGLGRVLERKAPQVAPLAAPSVAGKPVSYPREALMGGVVWPEGVQAACREEWLSPEEFTCLFGLNWAEFDRLPGWKKERCRKEAGLF</sequence>
<dbReference type="AlphaFoldDB" id="A0A835XTR3"/>
<dbReference type="Pfam" id="PF02209">
    <property type="entry name" value="VHP"/>
    <property type="match status" value="1"/>
</dbReference>
<comment type="caution">
    <text evidence="2">The sequence shown here is derived from an EMBL/GenBank/DDBJ whole genome shotgun (WGS) entry which is preliminary data.</text>
</comment>
<dbReference type="Gene3D" id="1.10.950.10">
    <property type="entry name" value="Villin headpiece domain"/>
    <property type="match status" value="1"/>
</dbReference>
<evidence type="ECO:0000313" key="3">
    <source>
        <dbReference type="Proteomes" id="UP000612055"/>
    </source>
</evidence>
<reference evidence="2" key="1">
    <citation type="journal article" date="2020" name="bioRxiv">
        <title>Comparative genomics of Chlamydomonas.</title>
        <authorList>
            <person name="Craig R.J."/>
            <person name="Hasan A.R."/>
            <person name="Ness R.W."/>
            <person name="Keightley P.D."/>
        </authorList>
    </citation>
    <scope>NUCLEOTIDE SEQUENCE</scope>
    <source>
        <strain evidence="2">CCAP 11/70</strain>
    </source>
</reference>
<name>A0A835XTR3_9CHLO</name>
<proteinExistence type="predicted"/>
<dbReference type="SUPFAM" id="SSF47050">
    <property type="entry name" value="VHP, Villin headpiece domain"/>
    <property type="match status" value="1"/>
</dbReference>
<evidence type="ECO:0000259" key="1">
    <source>
        <dbReference type="PROSITE" id="PS51089"/>
    </source>
</evidence>
<dbReference type="InterPro" id="IPR003128">
    <property type="entry name" value="Villin_headpiece"/>
</dbReference>
<dbReference type="InterPro" id="IPR036886">
    <property type="entry name" value="Villin_headpiece_dom_sf"/>
</dbReference>
<keyword evidence="3" id="KW-1185">Reference proteome</keyword>
<evidence type="ECO:0000313" key="2">
    <source>
        <dbReference type="EMBL" id="KAG2491027.1"/>
    </source>
</evidence>
<dbReference type="OrthoDB" id="544334at2759"/>
<organism evidence="2 3">
    <name type="scientific">Edaphochlamys debaryana</name>
    <dbReference type="NCBI Taxonomy" id="47281"/>
    <lineage>
        <taxon>Eukaryota</taxon>
        <taxon>Viridiplantae</taxon>
        <taxon>Chlorophyta</taxon>
        <taxon>core chlorophytes</taxon>
        <taxon>Chlorophyceae</taxon>
        <taxon>CS clade</taxon>
        <taxon>Chlamydomonadales</taxon>
        <taxon>Chlamydomonadales incertae sedis</taxon>
        <taxon>Edaphochlamys</taxon>
    </lineage>
</organism>
<dbReference type="Proteomes" id="UP000612055">
    <property type="component" value="Unassembled WGS sequence"/>
</dbReference>
<dbReference type="GO" id="GO:0007010">
    <property type="term" value="P:cytoskeleton organization"/>
    <property type="evidence" value="ECO:0007669"/>
    <property type="project" value="InterPro"/>
</dbReference>
<dbReference type="PROSITE" id="PS51089">
    <property type="entry name" value="HP"/>
    <property type="match status" value="1"/>
</dbReference>
<dbReference type="SMART" id="SM00153">
    <property type="entry name" value="VHP"/>
    <property type="match status" value="1"/>
</dbReference>
<dbReference type="EMBL" id="JAEHOE010000056">
    <property type="protein sequence ID" value="KAG2491027.1"/>
    <property type="molecule type" value="Genomic_DNA"/>
</dbReference>
<dbReference type="GO" id="GO:0003779">
    <property type="term" value="F:actin binding"/>
    <property type="evidence" value="ECO:0007669"/>
    <property type="project" value="InterPro"/>
</dbReference>
<accession>A0A835XTR3</accession>